<dbReference type="NCBIfam" id="TIGR02001">
    <property type="entry name" value="gcw_chp"/>
    <property type="match status" value="1"/>
</dbReference>
<proteinExistence type="predicted"/>
<reference evidence="1 2" key="2">
    <citation type="submission" date="2022-01" db="EMBL/GenBank/DDBJ databases">
        <title>Lysobacter chinensis sp. nov., a bacterium isolated from cow dung compost.</title>
        <authorList>
            <person name="Liu Y."/>
        </authorList>
    </citation>
    <scope>NUCLEOTIDE SEQUENCE [LARGE SCALE GENOMIC DNA]</scope>
    <source>
        <strain evidence="1 2">TLK-CK17</strain>
    </source>
</reference>
<reference evidence="2" key="1">
    <citation type="submission" date="2022-01" db="EMBL/GenBank/DDBJ databases">
        <title>Lysobacter chinensis sp. nov., a bacterium isolated from cow dung compost.</title>
        <authorList>
            <person name="Zhou L.Y."/>
        </authorList>
    </citation>
    <scope>NUCLEOTIDE SEQUENCE [LARGE SCALE GENOMIC DNA]</scope>
    <source>
        <strain evidence="2">TLK-CK17</strain>
    </source>
</reference>
<comment type="caution">
    <text evidence="1">The sequence shown here is derived from an EMBL/GenBank/DDBJ whole genome shotgun (WGS) entry which is preliminary data.</text>
</comment>
<organism evidence="1 2">
    <name type="scientific">Marilutibacter chinensis</name>
    <dbReference type="NCBI Taxonomy" id="2912247"/>
    <lineage>
        <taxon>Bacteria</taxon>
        <taxon>Pseudomonadati</taxon>
        <taxon>Pseudomonadota</taxon>
        <taxon>Gammaproteobacteria</taxon>
        <taxon>Lysobacterales</taxon>
        <taxon>Lysobacteraceae</taxon>
        <taxon>Marilutibacter</taxon>
    </lineage>
</organism>
<name>A0ABS9HXG5_9GAMM</name>
<sequence>MSSQITEVHASTRHVPGTRGKTPAPFAVLTAVFVATAASLVAGHVRAGEVSGSVTLTSDYLFRGITQTNEEPALQGGIEYAADSGFYAGAWGSSISWLSDSDPDISSQVELDGYLGYRGEFGDSGVGWDVGAIYYWYPGDYPGGFNSADTTEVYFGLGWEFLSAKYSYAVTDLFGIPDSDGSSALDLGASWEFVPSWTVDAAVGKQWVENLDGGDYAYWKLGVGKSFESGFDIALAYNDNDLIGPDETWTVAITKSF</sequence>
<gene>
    <name evidence="1" type="ORF">L3V18_13940</name>
</gene>
<evidence type="ECO:0000313" key="1">
    <source>
        <dbReference type="EMBL" id="MCF7222874.1"/>
    </source>
</evidence>
<keyword evidence="2" id="KW-1185">Reference proteome</keyword>
<accession>A0ABS9HXG5</accession>
<dbReference type="EMBL" id="JAKJPO010000009">
    <property type="protein sequence ID" value="MCF7222874.1"/>
    <property type="molecule type" value="Genomic_DNA"/>
</dbReference>
<protein>
    <submittedName>
        <fullName evidence="1">TorF family putative porin</fullName>
    </submittedName>
</protein>
<dbReference type="Proteomes" id="UP001430796">
    <property type="component" value="Unassembled WGS sequence"/>
</dbReference>
<reference evidence="1 2" key="3">
    <citation type="submission" date="2022-01" db="EMBL/GenBank/DDBJ databases">
        <authorList>
            <person name="Zhou L.Y."/>
        </authorList>
    </citation>
    <scope>NUCLEOTIDE SEQUENCE [LARGE SCALE GENOMIC DNA]</scope>
    <source>
        <strain evidence="1 2">TLK-CK17</strain>
    </source>
</reference>
<dbReference type="InterPro" id="IPR010239">
    <property type="entry name" value="CHP02001"/>
</dbReference>
<dbReference type="Pfam" id="PF09694">
    <property type="entry name" value="Gcw_chp"/>
    <property type="match status" value="1"/>
</dbReference>
<evidence type="ECO:0000313" key="2">
    <source>
        <dbReference type="Proteomes" id="UP001430796"/>
    </source>
</evidence>